<accession>A0ABW0SXB5</accession>
<evidence type="ECO:0000256" key="3">
    <source>
        <dbReference type="ARBA" id="ARBA00022777"/>
    </source>
</evidence>
<evidence type="ECO:0000256" key="2">
    <source>
        <dbReference type="ARBA" id="ARBA00022741"/>
    </source>
</evidence>
<evidence type="ECO:0000313" key="7">
    <source>
        <dbReference type="Proteomes" id="UP001596111"/>
    </source>
</evidence>
<dbReference type="NCBIfam" id="NF009073">
    <property type="entry name" value="PRK12408.1"/>
    <property type="match status" value="1"/>
</dbReference>
<evidence type="ECO:0000256" key="5">
    <source>
        <dbReference type="RuleBase" id="RU004046"/>
    </source>
</evidence>
<keyword evidence="2" id="KW-0547">Nucleotide-binding</keyword>
<dbReference type="PANTHER" id="PTHR47690:SF1">
    <property type="entry name" value="GLUCOKINASE"/>
    <property type="match status" value="1"/>
</dbReference>
<keyword evidence="3" id="KW-0418">Kinase</keyword>
<dbReference type="InterPro" id="IPR043129">
    <property type="entry name" value="ATPase_NBD"/>
</dbReference>
<keyword evidence="7" id="KW-1185">Reference proteome</keyword>
<dbReference type="Gene3D" id="3.30.420.40">
    <property type="match status" value="1"/>
</dbReference>
<comment type="similarity">
    <text evidence="5">Belongs to the bacterial glucokinase family.</text>
</comment>
<dbReference type="InterPro" id="IPR050201">
    <property type="entry name" value="Bacterial_glucokinase"/>
</dbReference>
<sequence>MTATSARVARASRRSVAAAMADTGTFARGGARPQPFVAADVGGSHARLGLVSPRRERGAPELLAYRTYRCADHPHLTDIVRCFCAELDVQPRELVLACAGYVHAGVVVNKNLAWPVMPAAMAEILGFDGIRFLNDFEALAYATAHLDASNTATLKAVPLTTDPETGPVAIIGPGTGLGAAVWLPGDPPRVLPTEAGQIQLAARVGLEQQVLEQMALPDSHTSYEVVLSGPGLHRLYTALCAVRDRYPVLDEPPAITAAALAGSNDMASEALAMFCGWLGSFAGDLAMLYGAKGGVYLAGGFLSQIVDFMRRSPLVERFLDKGVMRPFLNKVPIRVVDHGQLGVIGAASWYLNVRAEGAPSAGPAPLPALQFHQQASESAACEPSKRDGSR</sequence>
<dbReference type="GO" id="GO:0004340">
    <property type="term" value="F:glucokinase activity"/>
    <property type="evidence" value="ECO:0007669"/>
    <property type="project" value="UniProtKB-EC"/>
</dbReference>
<dbReference type="CDD" id="cd24008">
    <property type="entry name" value="ASKHA_NBD_GLK"/>
    <property type="match status" value="1"/>
</dbReference>
<keyword evidence="4" id="KW-0067">ATP-binding</keyword>
<comment type="caution">
    <text evidence="6">The sequence shown here is derived from an EMBL/GenBank/DDBJ whole genome shotgun (WGS) entry which is preliminary data.</text>
</comment>
<keyword evidence="1 6" id="KW-0808">Transferase</keyword>
<evidence type="ECO:0000313" key="6">
    <source>
        <dbReference type="EMBL" id="MFC5581355.1"/>
    </source>
</evidence>
<dbReference type="InterPro" id="IPR003836">
    <property type="entry name" value="Glucokinase"/>
</dbReference>
<evidence type="ECO:0000256" key="4">
    <source>
        <dbReference type="ARBA" id="ARBA00022840"/>
    </source>
</evidence>
<reference evidence="7" key="1">
    <citation type="journal article" date="2019" name="Int. J. Syst. Evol. Microbiol.">
        <title>The Global Catalogue of Microorganisms (GCM) 10K type strain sequencing project: providing services to taxonomists for standard genome sequencing and annotation.</title>
        <authorList>
            <consortium name="The Broad Institute Genomics Platform"/>
            <consortium name="The Broad Institute Genome Sequencing Center for Infectious Disease"/>
            <person name="Wu L."/>
            <person name="Ma J."/>
        </authorList>
    </citation>
    <scope>NUCLEOTIDE SEQUENCE [LARGE SCALE GENOMIC DNA]</scope>
    <source>
        <strain evidence="7">CGMCC 1.13587</strain>
    </source>
</reference>
<evidence type="ECO:0000256" key="1">
    <source>
        <dbReference type="ARBA" id="ARBA00022679"/>
    </source>
</evidence>
<dbReference type="PANTHER" id="PTHR47690">
    <property type="entry name" value="GLUCOKINASE"/>
    <property type="match status" value="1"/>
</dbReference>
<name>A0ABW0SXB5_9GAMM</name>
<dbReference type="Gene3D" id="3.40.367.20">
    <property type="match status" value="1"/>
</dbReference>
<proteinExistence type="inferred from homology"/>
<dbReference type="EC" id="2.7.1.2" evidence="6"/>
<dbReference type="SUPFAM" id="SSF53067">
    <property type="entry name" value="Actin-like ATPase domain"/>
    <property type="match status" value="1"/>
</dbReference>
<dbReference type="Proteomes" id="UP001596111">
    <property type="component" value="Unassembled WGS sequence"/>
</dbReference>
<organism evidence="6 7">
    <name type="scientific">Rhodanobacter terrae</name>
    <dbReference type="NCBI Taxonomy" id="418647"/>
    <lineage>
        <taxon>Bacteria</taxon>
        <taxon>Pseudomonadati</taxon>
        <taxon>Pseudomonadota</taxon>
        <taxon>Gammaproteobacteria</taxon>
        <taxon>Lysobacterales</taxon>
        <taxon>Rhodanobacteraceae</taxon>
        <taxon>Rhodanobacter</taxon>
    </lineage>
</organism>
<protein>
    <submittedName>
        <fullName evidence="6">Glucokinase</fullName>
        <ecNumber evidence="6">2.7.1.2</ecNumber>
    </submittedName>
</protein>
<gene>
    <name evidence="6" type="ORF">ACFPPB_09565</name>
</gene>
<dbReference type="Pfam" id="PF02685">
    <property type="entry name" value="Glucokinase"/>
    <property type="match status" value="1"/>
</dbReference>
<dbReference type="EMBL" id="JBHSNG010000008">
    <property type="protein sequence ID" value="MFC5581355.1"/>
    <property type="molecule type" value="Genomic_DNA"/>
</dbReference>
<dbReference type="RefSeq" id="WP_377326536.1">
    <property type="nucleotide sequence ID" value="NZ_JBHSNG010000008.1"/>
</dbReference>